<sequence length="323" mass="37382">MKERGEMSTTLPNISIKDMNTSYRVGISQSSFDKFNKTMLQLKPPSLIASNKHEKKNAIFSSQLNQQHGINDNRETNTLIKKQKPKKISLNMINIESNILSEYKYVPPRRPKYIRCINPIPNISSNLSKSLPIYNKDANLFDRNANNNSTSMNSDYTEFNQPNLVQFGDPNQYSYNKASFHRTPSQPLRMKIKSRANEAESRLNSYQRQTRNDEQQRAQTAFCNLEDENMGMKDRSSSIADNKYRQNFNYTNRQYMSLKYFCDSGDELGCFSTKIPVSYPESEKEKIKRRLRNSSANPRSITSNSSPPYVQPNKRFSSFMSLS</sequence>
<gene>
    <name evidence="3" type="ORF">M9Y10_044864</name>
</gene>
<keyword evidence="4" id="KW-1185">Reference proteome</keyword>
<feature type="coiled-coil region" evidence="1">
    <location>
        <begin position="189"/>
        <end position="216"/>
    </location>
</feature>
<name>A0ABR2JUB3_9EUKA</name>
<feature type="compositionally biased region" description="Polar residues" evidence="2">
    <location>
        <begin position="293"/>
        <end position="323"/>
    </location>
</feature>
<evidence type="ECO:0000256" key="2">
    <source>
        <dbReference type="SAM" id="MobiDB-lite"/>
    </source>
</evidence>
<feature type="region of interest" description="Disordered" evidence="2">
    <location>
        <begin position="281"/>
        <end position="323"/>
    </location>
</feature>
<evidence type="ECO:0000256" key="1">
    <source>
        <dbReference type="SAM" id="Coils"/>
    </source>
</evidence>
<proteinExistence type="predicted"/>
<dbReference type="Proteomes" id="UP001470230">
    <property type="component" value="Unassembled WGS sequence"/>
</dbReference>
<accession>A0ABR2JUB3</accession>
<reference evidence="3 4" key="1">
    <citation type="submission" date="2024-04" db="EMBL/GenBank/DDBJ databases">
        <title>Tritrichomonas musculus Genome.</title>
        <authorList>
            <person name="Alves-Ferreira E."/>
            <person name="Grigg M."/>
            <person name="Lorenzi H."/>
            <person name="Galac M."/>
        </authorList>
    </citation>
    <scope>NUCLEOTIDE SEQUENCE [LARGE SCALE GENOMIC DNA]</scope>
    <source>
        <strain evidence="3 4">EAF2021</strain>
    </source>
</reference>
<evidence type="ECO:0000313" key="4">
    <source>
        <dbReference type="Proteomes" id="UP001470230"/>
    </source>
</evidence>
<evidence type="ECO:0000313" key="3">
    <source>
        <dbReference type="EMBL" id="KAK8882223.1"/>
    </source>
</evidence>
<comment type="caution">
    <text evidence="3">The sequence shown here is derived from an EMBL/GenBank/DDBJ whole genome shotgun (WGS) entry which is preliminary data.</text>
</comment>
<organism evidence="3 4">
    <name type="scientific">Tritrichomonas musculus</name>
    <dbReference type="NCBI Taxonomy" id="1915356"/>
    <lineage>
        <taxon>Eukaryota</taxon>
        <taxon>Metamonada</taxon>
        <taxon>Parabasalia</taxon>
        <taxon>Tritrichomonadida</taxon>
        <taxon>Tritrichomonadidae</taxon>
        <taxon>Tritrichomonas</taxon>
    </lineage>
</organism>
<keyword evidence="1" id="KW-0175">Coiled coil</keyword>
<protein>
    <submittedName>
        <fullName evidence="3">Uncharacterized protein</fullName>
    </submittedName>
</protein>
<dbReference type="EMBL" id="JAPFFF010000009">
    <property type="protein sequence ID" value="KAK8882223.1"/>
    <property type="molecule type" value="Genomic_DNA"/>
</dbReference>